<sequence>MMNSLPSGFLSKILHTPFEQFPSGKSLFCQSRRQSAPLLVWRPSGRLRTRFAFPDIGPKSSFPDRKLDCTGKSFPDGKLARAACHTEEQCTIICACPPLKYRQKMGRVPCL</sequence>
<accession>A0A653A6H4</accession>
<gene>
    <name evidence="1" type="ORF">TRIP_B270009</name>
</gene>
<evidence type="ECO:0000313" key="1">
    <source>
        <dbReference type="EMBL" id="VBB43558.1"/>
    </source>
</evidence>
<dbReference type="EMBL" id="UPXX01000020">
    <property type="protein sequence ID" value="VBB43558.1"/>
    <property type="molecule type" value="Genomic_DNA"/>
</dbReference>
<dbReference type="AlphaFoldDB" id="A0A653A6H4"/>
<proteinExistence type="predicted"/>
<name>A0A653A6H4_UNCDX</name>
<protein>
    <submittedName>
        <fullName evidence="1">Uncharacterized protein</fullName>
    </submittedName>
</protein>
<reference evidence="1" key="1">
    <citation type="submission" date="2018-07" db="EMBL/GenBank/DDBJ databases">
        <authorList>
            <consortium name="Genoscope - CEA"/>
            <person name="William W."/>
        </authorList>
    </citation>
    <scope>NUCLEOTIDE SEQUENCE</scope>
    <source>
        <strain evidence="1">IK1</strain>
    </source>
</reference>
<organism evidence="1">
    <name type="scientific">Uncultured Desulfatiglans sp</name>
    <dbReference type="NCBI Taxonomy" id="1748965"/>
    <lineage>
        <taxon>Bacteria</taxon>
        <taxon>Pseudomonadati</taxon>
        <taxon>Thermodesulfobacteriota</taxon>
        <taxon>Desulfobacteria</taxon>
        <taxon>Desulfatiglandales</taxon>
        <taxon>Desulfatiglandaceae</taxon>
        <taxon>Desulfatiglans</taxon>
        <taxon>environmental samples</taxon>
    </lineage>
</organism>